<proteinExistence type="predicted"/>
<dbReference type="Proteomes" id="UP000232688">
    <property type="component" value="Unassembled WGS sequence"/>
</dbReference>
<reference evidence="1 2" key="1">
    <citation type="submission" date="2017-10" db="EMBL/GenBank/DDBJ databases">
        <title>Extensive intraspecific genome diversity in a model arbuscular mycorrhizal fungus.</title>
        <authorList>
            <person name="Chen E.C.H."/>
            <person name="Morin E."/>
            <person name="Baudet D."/>
            <person name="Noel J."/>
            <person name="Ndikumana S."/>
            <person name="Charron P."/>
            <person name="St-Onge C."/>
            <person name="Giorgi J."/>
            <person name="Grigoriev I.V."/>
            <person name="Roux C."/>
            <person name="Martin F.M."/>
            <person name="Corradi N."/>
        </authorList>
    </citation>
    <scope>NUCLEOTIDE SEQUENCE [LARGE SCALE GENOMIC DNA]</scope>
    <source>
        <strain evidence="1 2">A1</strain>
    </source>
</reference>
<dbReference type="PROSITE" id="PS50919">
    <property type="entry name" value="MIR"/>
    <property type="match status" value="1"/>
</dbReference>
<comment type="caution">
    <text evidence="1">The sequence shown here is derived from an EMBL/GenBank/DDBJ whole genome shotgun (WGS) entry which is preliminary data.</text>
</comment>
<dbReference type="InterPro" id="IPR036300">
    <property type="entry name" value="MIR_dom_sf"/>
</dbReference>
<dbReference type="VEuPathDB" id="FungiDB:RhiirA1_470772"/>
<dbReference type="SMART" id="SM00472">
    <property type="entry name" value="MIR"/>
    <property type="match status" value="1"/>
</dbReference>
<sequence>MNYFPKYDGNIHPDEWINDIIKYYNMWEGSYGGFLITVKSLINPNIILPTEINDLVKLRDALKKDITFTTFKNLNKRKLQSLEYKSERDGGDTSKFLTDFRNLCYNSEINDIEEQKKYFIKALSNYYYFLSNFGKRMNNISSMNELIKEFEEIVMDESNTIRSGSIVALKHVATGKYLISIEGLYYATGSKNQLVSMGSSILDSNALWKIYNCDNNNNNGFIKTNLCLEHKISKYCLGICHQIVIHQNRQSQYQNQYQYHKSPSSNHTEVNCNNGSETIWKICYDSGLENHEGYLKSNDIVNLSIIKKRYGTQDGQVEFLCSHDAQFTIGSDTFQEVYCNERLGENDEWCVELIKQA</sequence>
<dbReference type="VEuPathDB" id="FungiDB:FUN_014889"/>
<dbReference type="InterPro" id="IPR016093">
    <property type="entry name" value="MIR_motif"/>
</dbReference>
<dbReference type="AlphaFoldDB" id="A0A2I1EG10"/>
<evidence type="ECO:0000313" key="2">
    <source>
        <dbReference type="Proteomes" id="UP000232688"/>
    </source>
</evidence>
<dbReference type="Gene3D" id="2.80.10.50">
    <property type="match status" value="1"/>
</dbReference>
<accession>A0A2I1EG10</accession>
<dbReference type="OrthoDB" id="2313248at2759"/>
<evidence type="ECO:0000313" key="1">
    <source>
        <dbReference type="EMBL" id="PKC58571.1"/>
    </source>
</evidence>
<dbReference type="CDD" id="cd23263">
    <property type="entry name" value="beta-trefoil_MIR"/>
    <property type="match status" value="1"/>
</dbReference>
<dbReference type="EMBL" id="LLXH01001513">
    <property type="protein sequence ID" value="PKC58571.1"/>
    <property type="molecule type" value="Genomic_DNA"/>
</dbReference>
<reference evidence="1 2" key="2">
    <citation type="submission" date="2017-10" db="EMBL/GenBank/DDBJ databases">
        <title>Genome analyses suggest a sexual origin of heterokaryosis in a supposedly ancient asexual fungus.</title>
        <authorList>
            <person name="Corradi N."/>
            <person name="Sedzielewska K."/>
            <person name="Noel J."/>
            <person name="Charron P."/>
            <person name="Farinelli L."/>
            <person name="Marton T."/>
            <person name="Kruger M."/>
            <person name="Pelin A."/>
            <person name="Brachmann A."/>
            <person name="Corradi N."/>
        </authorList>
    </citation>
    <scope>NUCLEOTIDE SEQUENCE [LARGE SCALE GENOMIC DNA]</scope>
    <source>
        <strain evidence="1 2">A1</strain>
    </source>
</reference>
<dbReference type="SUPFAM" id="SSF82109">
    <property type="entry name" value="MIR domain"/>
    <property type="match status" value="1"/>
</dbReference>
<gene>
    <name evidence="1" type="ORF">RhiirA1_470772</name>
</gene>
<protein>
    <submittedName>
        <fullName evidence="1">Uncharacterized protein</fullName>
    </submittedName>
</protein>
<dbReference type="VEuPathDB" id="FungiDB:RhiirFUN_012068"/>
<organism evidence="1 2">
    <name type="scientific">Rhizophagus irregularis</name>
    <dbReference type="NCBI Taxonomy" id="588596"/>
    <lineage>
        <taxon>Eukaryota</taxon>
        <taxon>Fungi</taxon>
        <taxon>Fungi incertae sedis</taxon>
        <taxon>Mucoromycota</taxon>
        <taxon>Glomeromycotina</taxon>
        <taxon>Glomeromycetes</taxon>
        <taxon>Glomerales</taxon>
        <taxon>Glomeraceae</taxon>
        <taxon>Rhizophagus</taxon>
    </lineage>
</organism>
<name>A0A2I1EG10_9GLOM</name>